<proteinExistence type="predicted"/>
<dbReference type="SUPFAM" id="SSF54197">
    <property type="entry name" value="HIT-like"/>
    <property type="match status" value="1"/>
</dbReference>
<keyword evidence="4" id="KW-0378">Hydrolase</keyword>
<dbReference type="GO" id="GO:0000166">
    <property type="term" value="F:nucleotide binding"/>
    <property type="evidence" value="ECO:0007669"/>
    <property type="project" value="UniProtKB-KW"/>
</dbReference>
<accession>A0A897NJW7</accession>
<name>A0A897NJW7_9EURY</name>
<protein>
    <submittedName>
        <fullName evidence="4">HIT family hydrolase</fullName>
    </submittedName>
</protein>
<dbReference type="PROSITE" id="PS51084">
    <property type="entry name" value="HIT_2"/>
    <property type="match status" value="1"/>
</dbReference>
<dbReference type="GeneID" id="68857862"/>
<dbReference type="AlphaFoldDB" id="A0A897NJW7"/>
<keyword evidence="1" id="KW-0547">Nucleotide-binding</keyword>
<dbReference type="EMBL" id="CP064791">
    <property type="protein sequence ID" value="QSG14760.1"/>
    <property type="molecule type" value="Genomic_DNA"/>
</dbReference>
<dbReference type="GO" id="GO:0016787">
    <property type="term" value="F:hydrolase activity"/>
    <property type="evidence" value="ECO:0007669"/>
    <property type="project" value="UniProtKB-KW"/>
</dbReference>
<sequence length="186" mass="20741">MDQVFAPWRIEWVRRPHEDPEIDGCVFCELPDLDSDRKYNLVARSEHAFVLLNNYPYNPGHAMVIPYEHAGKYETLDPEILFDHARLQQRTVEAVQSAMDPDGLNVGMNLGGDAAGGSIDDHLHTHVVPRWDGDANFMTVISETKVIVEALEDTYDRLHDAFAAQDGATVPETGGAVEIETTSKPI</sequence>
<dbReference type="RefSeq" id="WP_229122806.1">
    <property type="nucleotide sequence ID" value="NZ_CP064791.1"/>
</dbReference>
<evidence type="ECO:0000256" key="1">
    <source>
        <dbReference type="ARBA" id="ARBA00022741"/>
    </source>
</evidence>
<feature type="short sequence motif" description="Histidine triad motif" evidence="2">
    <location>
        <begin position="122"/>
        <end position="126"/>
    </location>
</feature>
<evidence type="ECO:0000259" key="3">
    <source>
        <dbReference type="PROSITE" id="PS51084"/>
    </source>
</evidence>
<keyword evidence="5" id="KW-1185">Reference proteome</keyword>
<dbReference type="InterPro" id="IPR039383">
    <property type="entry name" value="FHIT"/>
</dbReference>
<dbReference type="PANTHER" id="PTHR42997:SF1">
    <property type="entry name" value="AP-4-A PHOSPHORYLASE"/>
    <property type="match status" value="1"/>
</dbReference>
<dbReference type="InterPro" id="IPR036265">
    <property type="entry name" value="HIT-like_sf"/>
</dbReference>
<dbReference type="CDD" id="cd01275">
    <property type="entry name" value="FHIT"/>
    <property type="match status" value="1"/>
</dbReference>
<dbReference type="PANTHER" id="PTHR42997">
    <property type="entry name" value="HIT FAMILY HYDROLASE"/>
    <property type="match status" value="1"/>
</dbReference>
<evidence type="ECO:0000313" key="4">
    <source>
        <dbReference type="EMBL" id="QSG14760.1"/>
    </source>
</evidence>
<dbReference type="Proteomes" id="UP000663292">
    <property type="component" value="Chromosome"/>
</dbReference>
<dbReference type="InterPro" id="IPR011146">
    <property type="entry name" value="HIT-like"/>
</dbReference>
<dbReference type="Pfam" id="PF01230">
    <property type="entry name" value="HIT"/>
    <property type="match status" value="1"/>
</dbReference>
<evidence type="ECO:0000313" key="5">
    <source>
        <dbReference type="Proteomes" id="UP000663292"/>
    </source>
</evidence>
<gene>
    <name evidence="4" type="primary">hit</name>
    <name evidence="4" type="ORF">HSEST_1227</name>
</gene>
<dbReference type="Gene3D" id="3.30.428.10">
    <property type="entry name" value="HIT-like"/>
    <property type="match status" value="1"/>
</dbReference>
<reference evidence="4 5" key="1">
    <citation type="submission" date="2020-11" db="EMBL/GenBank/DDBJ databases">
        <title>Carbohydrate-dependent, anaerobic sulfur respiration: A novel catabolism in halophilic archaea.</title>
        <authorList>
            <person name="Sorokin D.Y."/>
            <person name="Messina E."/>
            <person name="Smedile F."/>
            <person name="La Cono V."/>
            <person name="Hallsworth J.E."/>
            <person name="Yakimov M.M."/>
        </authorList>
    </citation>
    <scope>NUCLEOTIDE SEQUENCE [LARGE SCALE GENOMIC DNA]</scope>
    <source>
        <strain evidence="4 5">HSR-Est</strain>
    </source>
</reference>
<dbReference type="InterPro" id="IPR052908">
    <property type="entry name" value="AP-4-A_phosphorylase"/>
</dbReference>
<feature type="domain" description="HIT" evidence="3">
    <location>
        <begin position="26"/>
        <end position="137"/>
    </location>
</feature>
<evidence type="ECO:0000256" key="2">
    <source>
        <dbReference type="PROSITE-ProRule" id="PRU00464"/>
    </source>
</evidence>
<organism evidence="4 5">
    <name type="scientific">Halapricum desulfuricans</name>
    <dbReference type="NCBI Taxonomy" id="2841257"/>
    <lineage>
        <taxon>Archaea</taxon>
        <taxon>Methanobacteriati</taxon>
        <taxon>Methanobacteriota</taxon>
        <taxon>Stenosarchaea group</taxon>
        <taxon>Halobacteria</taxon>
        <taxon>Halobacteriales</taxon>
        <taxon>Haloarculaceae</taxon>
        <taxon>Halapricum</taxon>
    </lineage>
</organism>